<evidence type="ECO:0000256" key="1">
    <source>
        <dbReference type="ARBA" id="ARBA00004613"/>
    </source>
</evidence>
<keyword evidence="4" id="KW-0732">Signal</keyword>
<keyword evidence="7" id="KW-0624">Polysaccharide degradation</keyword>
<evidence type="ECO:0000313" key="9">
    <source>
        <dbReference type="Proteomes" id="UP000179157"/>
    </source>
</evidence>
<reference evidence="8 9" key="1">
    <citation type="journal article" date="2016" name="Nat. Commun.">
        <title>Thousands of microbial genomes shed light on interconnected biogeochemical processes in an aquifer system.</title>
        <authorList>
            <person name="Anantharaman K."/>
            <person name="Brown C.T."/>
            <person name="Hug L.A."/>
            <person name="Sharon I."/>
            <person name="Castelle C.J."/>
            <person name="Probst A.J."/>
            <person name="Thomas B.C."/>
            <person name="Singh A."/>
            <person name="Wilkins M.J."/>
            <person name="Karaoz U."/>
            <person name="Brodie E.L."/>
            <person name="Williams K.H."/>
            <person name="Hubbard S.S."/>
            <person name="Banfield J.F."/>
        </authorList>
    </citation>
    <scope>NUCLEOTIDE SEQUENCE [LARGE SCALE GENOMIC DNA]</scope>
    <source>
        <strain evidence="9">RBG_16_55_9</strain>
    </source>
</reference>
<name>A0A1F5UPN6_FRAXR</name>
<dbReference type="AlphaFoldDB" id="A0A1F5UPN6"/>
<protein>
    <recommendedName>
        <fullName evidence="10">Polyhydroxybutyrate depolymerase</fullName>
    </recommendedName>
</protein>
<dbReference type="PANTHER" id="PTHR38050:SF2">
    <property type="entry name" value="FERULOYL ESTERASE C-RELATED"/>
    <property type="match status" value="1"/>
</dbReference>
<dbReference type="PANTHER" id="PTHR38050">
    <property type="match status" value="1"/>
</dbReference>
<dbReference type="InterPro" id="IPR043595">
    <property type="entry name" value="FaeB/C/D"/>
</dbReference>
<gene>
    <name evidence="8" type="ORF">A2Z21_05665</name>
</gene>
<keyword evidence="5" id="KW-0378">Hydrolase</keyword>
<comment type="caution">
    <text evidence="8">The sequence shown here is derived from an EMBL/GenBank/DDBJ whole genome shotgun (WGS) entry which is preliminary data.</text>
</comment>
<keyword evidence="2" id="KW-0964">Secreted</keyword>
<dbReference type="GO" id="GO:0045493">
    <property type="term" value="P:xylan catabolic process"/>
    <property type="evidence" value="ECO:0007669"/>
    <property type="project" value="UniProtKB-KW"/>
</dbReference>
<evidence type="ECO:0000256" key="6">
    <source>
        <dbReference type="ARBA" id="ARBA00023277"/>
    </source>
</evidence>
<dbReference type="Pfam" id="PF10503">
    <property type="entry name" value="Esterase_PHB"/>
    <property type="match status" value="1"/>
</dbReference>
<dbReference type="Gene3D" id="3.40.50.1820">
    <property type="entry name" value="alpha/beta hydrolase"/>
    <property type="match status" value="1"/>
</dbReference>
<dbReference type="GO" id="GO:0030600">
    <property type="term" value="F:feruloyl esterase activity"/>
    <property type="evidence" value="ECO:0007669"/>
    <property type="project" value="InterPro"/>
</dbReference>
<evidence type="ECO:0000313" key="8">
    <source>
        <dbReference type="EMBL" id="OGF53095.1"/>
    </source>
</evidence>
<organism evidence="8 9">
    <name type="scientific">Fraserbacteria sp. (strain RBG_16_55_9)</name>
    <dbReference type="NCBI Taxonomy" id="1817864"/>
    <lineage>
        <taxon>Bacteria</taxon>
        <taxon>Candidatus Fraseribacteriota</taxon>
    </lineage>
</organism>
<keyword evidence="3" id="KW-0858">Xylan degradation</keyword>
<evidence type="ECO:0000256" key="4">
    <source>
        <dbReference type="ARBA" id="ARBA00022729"/>
    </source>
</evidence>
<evidence type="ECO:0008006" key="10">
    <source>
        <dbReference type="Google" id="ProtNLM"/>
    </source>
</evidence>
<keyword evidence="6" id="KW-0119">Carbohydrate metabolism</keyword>
<dbReference type="STRING" id="1817864.A2Z21_05665"/>
<accession>A0A1F5UPN6</accession>
<sequence>MILKTRWAILFALIALWALFSCTAWVRSQSPEHGQLIFEGRTRTYILHLPPVYNGQDPLPLVIFLHGGGGNAEGAVSAYGLSNLADREGFIVVYPNGTGVFEERLLTWNSGHCCGYALNNRVYDAGFIRSLIEKLQRELKIDPKRIYATGHSNGGMLSYRLGGELSDVLAAIAPVAGTIGGQVTPNTLLIMVPQPKNSIAVIAFHGKLDSHVLYNGGHGAGTSGERVDLSVAESITFWVNANRCSPIPQAEVSTSGNIIRDTYRSCANGADVALYTVLNGGHSWPGTNQGEGQTHEISATELLWEFFKEHPKP</sequence>
<dbReference type="InterPro" id="IPR010126">
    <property type="entry name" value="Esterase_phb"/>
</dbReference>
<dbReference type="GO" id="GO:0005576">
    <property type="term" value="C:extracellular region"/>
    <property type="evidence" value="ECO:0007669"/>
    <property type="project" value="UniProtKB-SubCell"/>
</dbReference>
<dbReference type="PROSITE" id="PS51257">
    <property type="entry name" value="PROKAR_LIPOPROTEIN"/>
    <property type="match status" value="1"/>
</dbReference>
<dbReference type="EMBL" id="MFGX01000118">
    <property type="protein sequence ID" value="OGF53095.1"/>
    <property type="molecule type" value="Genomic_DNA"/>
</dbReference>
<evidence type="ECO:0000256" key="2">
    <source>
        <dbReference type="ARBA" id="ARBA00022525"/>
    </source>
</evidence>
<evidence type="ECO:0000256" key="3">
    <source>
        <dbReference type="ARBA" id="ARBA00022651"/>
    </source>
</evidence>
<dbReference type="SUPFAM" id="SSF53474">
    <property type="entry name" value="alpha/beta-Hydrolases"/>
    <property type="match status" value="1"/>
</dbReference>
<evidence type="ECO:0000256" key="5">
    <source>
        <dbReference type="ARBA" id="ARBA00022801"/>
    </source>
</evidence>
<dbReference type="InterPro" id="IPR029058">
    <property type="entry name" value="AB_hydrolase_fold"/>
</dbReference>
<evidence type="ECO:0000256" key="7">
    <source>
        <dbReference type="ARBA" id="ARBA00023326"/>
    </source>
</evidence>
<proteinExistence type="predicted"/>
<dbReference type="Proteomes" id="UP000179157">
    <property type="component" value="Unassembled WGS sequence"/>
</dbReference>
<comment type="subcellular location">
    <subcellularLocation>
        <location evidence="1">Secreted</location>
    </subcellularLocation>
</comment>